<dbReference type="Gene3D" id="1.10.10.750">
    <property type="entry name" value="Ypt/Rab-GAP domain of gyp1p, domain 1"/>
    <property type="match status" value="1"/>
</dbReference>
<keyword evidence="7" id="KW-1185">Reference proteome</keyword>
<protein>
    <recommendedName>
        <fullName evidence="5">Rab-GAP TBC domain-containing protein</fullName>
    </recommendedName>
</protein>
<evidence type="ECO:0000256" key="1">
    <source>
        <dbReference type="ARBA" id="ARBA00022468"/>
    </source>
</evidence>
<evidence type="ECO:0000256" key="4">
    <source>
        <dbReference type="SAM" id="MobiDB-lite"/>
    </source>
</evidence>
<dbReference type="SMART" id="SM00164">
    <property type="entry name" value="TBC"/>
    <property type="match status" value="1"/>
</dbReference>
<feature type="coiled-coil region" evidence="3">
    <location>
        <begin position="746"/>
        <end position="773"/>
    </location>
</feature>
<dbReference type="Gene3D" id="1.10.8.270">
    <property type="entry name" value="putative rabgap domain of human tbc1 domain family member 14 like domains"/>
    <property type="match status" value="1"/>
</dbReference>
<dbReference type="PANTHER" id="PTHR47219">
    <property type="entry name" value="RAB GTPASE-ACTIVATING PROTEIN 1-LIKE"/>
    <property type="match status" value="1"/>
</dbReference>
<dbReference type="PROSITE" id="PS50086">
    <property type="entry name" value="TBC_RABGAP"/>
    <property type="match status" value="1"/>
</dbReference>
<feature type="coiled-coil region" evidence="3">
    <location>
        <begin position="604"/>
        <end position="698"/>
    </location>
</feature>
<evidence type="ECO:0000256" key="2">
    <source>
        <dbReference type="ARBA" id="ARBA00023054"/>
    </source>
</evidence>
<evidence type="ECO:0000313" key="6">
    <source>
        <dbReference type="EnsemblMetazoa" id="tetur26g01330.1"/>
    </source>
</evidence>
<evidence type="ECO:0000313" key="7">
    <source>
        <dbReference type="Proteomes" id="UP000015104"/>
    </source>
</evidence>
<dbReference type="eggNOG" id="KOG4436">
    <property type="taxonomic scope" value="Eukaryota"/>
</dbReference>
<dbReference type="EMBL" id="CAEY01000697">
    <property type="status" value="NOT_ANNOTATED_CDS"/>
    <property type="molecule type" value="Genomic_DNA"/>
</dbReference>
<dbReference type="PANTHER" id="PTHR47219:SF22">
    <property type="entry name" value="RAB-GAP TBC DOMAIN-CONTAINING PROTEIN"/>
    <property type="match status" value="1"/>
</dbReference>
<dbReference type="FunFam" id="1.10.472.80:FF:000002">
    <property type="entry name" value="Ecotropic viral integration site 5"/>
    <property type="match status" value="1"/>
</dbReference>
<organism evidence="6 7">
    <name type="scientific">Tetranychus urticae</name>
    <name type="common">Two-spotted spider mite</name>
    <dbReference type="NCBI Taxonomy" id="32264"/>
    <lineage>
        <taxon>Eukaryota</taxon>
        <taxon>Metazoa</taxon>
        <taxon>Ecdysozoa</taxon>
        <taxon>Arthropoda</taxon>
        <taxon>Chelicerata</taxon>
        <taxon>Arachnida</taxon>
        <taxon>Acari</taxon>
        <taxon>Acariformes</taxon>
        <taxon>Trombidiformes</taxon>
        <taxon>Prostigmata</taxon>
        <taxon>Eleutherengona</taxon>
        <taxon>Raphignathae</taxon>
        <taxon>Tetranychoidea</taxon>
        <taxon>Tetranychidae</taxon>
        <taxon>Tetranychus</taxon>
    </lineage>
</organism>
<evidence type="ECO:0000256" key="3">
    <source>
        <dbReference type="SAM" id="Coils"/>
    </source>
</evidence>
<feature type="domain" description="Rab-GAP TBC" evidence="5">
    <location>
        <begin position="117"/>
        <end position="302"/>
    </location>
</feature>
<feature type="region of interest" description="Disordered" evidence="4">
    <location>
        <begin position="562"/>
        <end position="591"/>
    </location>
</feature>
<dbReference type="STRING" id="32264.T1KXT7"/>
<dbReference type="GO" id="GO:0005096">
    <property type="term" value="F:GTPase activator activity"/>
    <property type="evidence" value="ECO:0007669"/>
    <property type="project" value="UniProtKB-KW"/>
</dbReference>
<dbReference type="GO" id="GO:0031267">
    <property type="term" value="F:small GTPase binding"/>
    <property type="evidence" value="ECO:0007669"/>
    <property type="project" value="TreeGrafter"/>
</dbReference>
<dbReference type="HOGENOM" id="CLU_005350_6_0_1"/>
<dbReference type="EnsemblMetazoa" id="tetur26g01330.1">
    <property type="protein sequence ID" value="tetur26g01330.1"/>
    <property type="gene ID" value="tetur26g01330"/>
</dbReference>
<dbReference type="AlphaFoldDB" id="T1KXT7"/>
<proteinExistence type="predicted"/>
<reference evidence="6" key="2">
    <citation type="submission" date="2015-06" db="UniProtKB">
        <authorList>
            <consortium name="EnsemblMetazoa"/>
        </authorList>
    </citation>
    <scope>IDENTIFICATION</scope>
</reference>
<keyword evidence="2 3" id="KW-0175">Coiled coil</keyword>
<keyword evidence="1" id="KW-0343">GTPase activation</keyword>
<feature type="coiled-coil region" evidence="3">
    <location>
        <begin position="355"/>
        <end position="459"/>
    </location>
</feature>
<name>T1KXT7_TETUR</name>
<accession>T1KXT7</accession>
<dbReference type="SUPFAM" id="SSF47923">
    <property type="entry name" value="Ypt/Rab-GAP domain of gyp1p"/>
    <property type="match status" value="2"/>
</dbReference>
<dbReference type="InterPro" id="IPR050302">
    <property type="entry name" value="Rab_GAP_TBC_domain"/>
</dbReference>
<dbReference type="FunFam" id="1.10.8.270:FF:000001">
    <property type="entry name" value="TBC1 domain family member 1"/>
    <property type="match status" value="1"/>
</dbReference>
<dbReference type="InterPro" id="IPR035969">
    <property type="entry name" value="Rab-GAP_TBC_sf"/>
</dbReference>
<reference evidence="7" key="1">
    <citation type="submission" date="2011-08" db="EMBL/GenBank/DDBJ databases">
        <authorList>
            <person name="Rombauts S."/>
        </authorList>
    </citation>
    <scope>NUCLEOTIDE SEQUENCE</scope>
    <source>
        <strain evidence="7">London</strain>
    </source>
</reference>
<dbReference type="Proteomes" id="UP000015104">
    <property type="component" value="Unassembled WGS sequence"/>
</dbReference>
<sequence length="801" mass="92940">MPKSGTAMYIRSNQRLGYLNERNQPLSKSGHGNIIIQGCHGKTILTGGGKKNKDGGNIILKENCHQEHDRHSTHFYPVYGWHGGHSSHGGYGGYASVMPNLFNTGSTQERKELVRKGIPEQYRGLAWQYLCNATSPAIREKYAEYLKQDSPCEKIIRRDIARTYPEHEFFKEQDGPGQEGLFNVMKAYSIHDSEVGYCQGSAFLVGVLLLHMSPEDAFSVLVKLMEEYRLREIYKPTMAELGLCIYQLECMVQELLPELNRHFQQQNYNTTMYASSWFLTLFTAFLPLHIAERVIDLFLSEGMEMIFRLSIALLMICKEELLKLDMEGLLEYFRKEMPARCEIDPDYLVTLAIQIKYDQKKMKKLTKEYNALKTKEQEEQVELRKLRTENRLLRQRIENLEQESAELADKLIQGQVCRAQEAEDNFIIKRELSTLKQKRIDLEKELERKELTIKELKDINALKNSLESKEAAQVIDSLQEELVAVKLRDAENNDEMKNLRERINQLEEVNQRLREVPPDHAVAQLQEELIAVKLREAEANLSMKQLRQKISDLQQMWNEHLSTSHANSDSSQPNSLEAASNSTPSALSVTSSPLKMLGNSLKRSSEYSNEISKLKQELMSAKLREAEAVAELKELRQKVMELETQNQVSLNQIRRQAEEMNKVRQEQECVTDKERKLLNEIQQEKHRYTELDAKYKEQQMMNRIKDLELTQTIAELKQKLYSYEVKKEELVTVKKLIESGSEPQDTDELHDRMAELQSEMFRLEIQKRKLNNLHHANETAEHIYQCKPYQGENNKADLTIT</sequence>
<feature type="coiled-coil region" evidence="3">
    <location>
        <begin position="489"/>
        <end position="556"/>
    </location>
</feature>
<dbReference type="Pfam" id="PF00566">
    <property type="entry name" value="RabGAP-TBC"/>
    <property type="match status" value="1"/>
</dbReference>
<dbReference type="InterPro" id="IPR000195">
    <property type="entry name" value="Rab-GAP-TBC_dom"/>
</dbReference>
<evidence type="ECO:0000259" key="5">
    <source>
        <dbReference type="PROSITE" id="PS50086"/>
    </source>
</evidence>
<dbReference type="Gene3D" id="1.10.472.80">
    <property type="entry name" value="Ypt/Rab-GAP domain of gyp1p, domain 3"/>
    <property type="match status" value="1"/>
</dbReference>